<organism evidence="2 3">
    <name type="scientific">Phrynocephalus forsythii</name>
    <dbReference type="NCBI Taxonomy" id="171643"/>
    <lineage>
        <taxon>Eukaryota</taxon>
        <taxon>Metazoa</taxon>
        <taxon>Chordata</taxon>
        <taxon>Craniata</taxon>
        <taxon>Vertebrata</taxon>
        <taxon>Euteleostomi</taxon>
        <taxon>Lepidosauria</taxon>
        <taxon>Squamata</taxon>
        <taxon>Bifurcata</taxon>
        <taxon>Unidentata</taxon>
        <taxon>Episquamata</taxon>
        <taxon>Toxicofera</taxon>
        <taxon>Iguania</taxon>
        <taxon>Acrodonta</taxon>
        <taxon>Agamidae</taxon>
        <taxon>Agaminae</taxon>
        <taxon>Phrynocephalus</taxon>
    </lineage>
</organism>
<keyword evidence="3" id="KW-1185">Reference proteome</keyword>
<dbReference type="PANTHER" id="PTHR11439">
    <property type="entry name" value="GAG-POL-RELATED RETROTRANSPOSON"/>
    <property type="match status" value="1"/>
</dbReference>
<dbReference type="OrthoDB" id="430476at2759"/>
<proteinExistence type="predicted"/>
<protein>
    <submittedName>
        <fullName evidence="2">Uncharacterized protein</fullName>
    </submittedName>
</protein>
<feature type="compositionally biased region" description="Polar residues" evidence="1">
    <location>
        <begin position="95"/>
        <end position="107"/>
    </location>
</feature>
<feature type="compositionally biased region" description="Basic residues" evidence="1">
    <location>
        <begin position="84"/>
        <end position="94"/>
    </location>
</feature>
<accession>A0A9Q0XML5</accession>
<evidence type="ECO:0000313" key="2">
    <source>
        <dbReference type="EMBL" id="KAJ7319888.1"/>
    </source>
</evidence>
<dbReference type="AlphaFoldDB" id="A0A9Q0XML5"/>
<feature type="region of interest" description="Disordered" evidence="1">
    <location>
        <begin position="75"/>
        <end position="113"/>
    </location>
</feature>
<evidence type="ECO:0000313" key="3">
    <source>
        <dbReference type="Proteomes" id="UP001142489"/>
    </source>
</evidence>
<evidence type="ECO:0000256" key="1">
    <source>
        <dbReference type="SAM" id="MobiDB-lite"/>
    </source>
</evidence>
<dbReference type="PANTHER" id="PTHR11439:SF483">
    <property type="entry name" value="PEPTIDE SYNTHASE GLIP-LIKE, PUTATIVE (AFU_ORTHOLOGUE AFUA_3G12920)-RELATED"/>
    <property type="match status" value="1"/>
</dbReference>
<reference evidence="2" key="1">
    <citation type="journal article" date="2023" name="DNA Res.">
        <title>Chromosome-level genome assembly of Phrynocephalus forsythii using third-generation DNA sequencing and Hi-C analysis.</title>
        <authorList>
            <person name="Qi Y."/>
            <person name="Zhao W."/>
            <person name="Zhao Y."/>
            <person name="Niu C."/>
            <person name="Cao S."/>
            <person name="Zhang Y."/>
        </authorList>
    </citation>
    <scope>NUCLEOTIDE SEQUENCE</scope>
    <source>
        <tissue evidence="2">Muscle</tissue>
    </source>
</reference>
<comment type="caution">
    <text evidence="2">The sequence shown here is derived from an EMBL/GenBank/DDBJ whole genome shotgun (WGS) entry which is preliminary data.</text>
</comment>
<dbReference type="Proteomes" id="UP001142489">
    <property type="component" value="Unassembled WGS sequence"/>
</dbReference>
<sequence>MKELAEFHYPIFQNTVDTETQREEYIQIVTLPESDYGVTGAQDEAEIKGEIPESTTNPDAVPRCSSRANKELQQSICPTSQGCHKQRSLHHGTKSRSYPQQKQTNGKQQHRRKLVHCKRAKHRLLQNFHLKSHEYGHVQRCKDRLVAKGYFQQSALFDEGPVHLPRDWNGIKGEVFKVYCTIYVKLPSTENPILVGFTDADWAEDIPDQKSTRGSVFFYGGGSTNWISCKQGSIARSSTEAEYISSAAACDEIVWLKLLLADLKVDEPTPITLCEDNQS</sequence>
<name>A0A9Q0XML5_9SAUR</name>
<dbReference type="EMBL" id="JAPFRF010000010">
    <property type="protein sequence ID" value="KAJ7319888.1"/>
    <property type="molecule type" value="Genomic_DNA"/>
</dbReference>
<dbReference type="CDD" id="cd09272">
    <property type="entry name" value="RNase_HI_RT_Ty1"/>
    <property type="match status" value="1"/>
</dbReference>
<gene>
    <name evidence="2" type="ORF">JRQ81_019399</name>
</gene>